<evidence type="ECO:0000313" key="3">
    <source>
        <dbReference type="EMBL" id="SUI45634.1"/>
    </source>
</evidence>
<sequence length="296" mass="32632">MKKTAAFILLGAISASTGLLAAEAPTSRYTLSLAAIENADTDIDGGGELGRRSYLLGARGDWQLDQRWGLGVSLGYDKLDWDFSALPTNGASDMAFAASQFDSAQRYSASVSLRYTLNRHWSLMLAPQLQYAYSDDVSSSDARSYGVIAGAVHRFDSGNMLGFGVAYLNDISEVRTVPYLLIDWQLSDRWRVGNPFQAGFTGPAGIEFSYRISPEMELGLGSSHRTERILVGENEQTLELTEISSFARLGWQLGQGFNLNAYVGYFINPELELSEPEIKRELDNYLAGAVHLSYRF</sequence>
<dbReference type="Pfam" id="PF19783">
    <property type="entry name" value="DUF6268"/>
    <property type="match status" value="1"/>
</dbReference>
<keyword evidence="1" id="KW-0732">Signal</keyword>
<evidence type="ECO:0000259" key="2">
    <source>
        <dbReference type="Pfam" id="PF19783"/>
    </source>
</evidence>
<dbReference type="SUPFAM" id="SSF56935">
    <property type="entry name" value="Porins"/>
    <property type="match status" value="1"/>
</dbReference>
<evidence type="ECO:0000313" key="4">
    <source>
        <dbReference type="Proteomes" id="UP000254069"/>
    </source>
</evidence>
<evidence type="ECO:0000256" key="1">
    <source>
        <dbReference type="SAM" id="SignalP"/>
    </source>
</evidence>
<reference evidence="3 4" key="1">
    <citation type="submission" date="2018-06" db="EMBL/GenBank/DDBJ databases">
        <authorList>
            <consortium name="Pathogen Informatics"/>
            <person name="Doyle S."/>
        </authorList>
    </citation>
    <scope>NUCLEOTIDE SEQUENCE [LARGE SCALE GENOMIC DNA]</scope>
    <source>
        <strain evidence="3 4">NCTC10738</strain>
    </source>
</reference>
<name>A0A379YIE2_9GAMM</name>
<proteinExistence type="predicted"/>
<keyword evidence="3" id="KW-0675">Receptor</keyword>
<feature type="domain" description="DUF6268" evidence="2">
    <location>
        <begin position="110"/>
        <end position="280"/>
    </location>
</feature>
<dbReference type="Gene3D" id="2.40.128.130">
    <property type="entry name" value="Autotransporter beta-domain"/>
    <property type="match status" value="1"/>
</dbReference>
<accession>A0A379YIE2</accession>
<feature type="signal peptide" evidence="1">
    <location>
        <begin position="1"/>
        <end position="21"/>
    </location>
</feature>
<keyword evidence="4" id="KW-1185">Reference proteome</keyword>
<feature type="chain" id="PRO_5017061242" evidence="1">
    <location>
        <begin position="22"/>
        <end position="296"/>
    </location>
</feature>
<dbReference type="InterPro" id="IPR046235">
    <property type="entry name" value="DUF6268"/>
</dbReference>
<gene>
    <name evidence="3" type="ORF">NCTC10738_00094</name>
</gene>
<dbReference type="EMBL" id="UGYO01000001">
    <property type="protein sequence ID" value="SUI45634.1"/>
    <property type="molecule type" value="Genomic_DNA"/>
</dbReference>
<dbReference type="InterPro" id="IPR036709">
    <property type="entry name" value="Autotransporte_beta_dom_sf"/>
</dbReference>
<dbReference type="Proteomes" id="UP000254069">
    <property type="component" value="Unassembled WGS sequence"/>
</dbReference>
<protein>
    <submittedName>
        <fullName evidence="3">Outer membrane cobalamin receptor protein</fullName>
    </submittedName>
</protein>
<dbReference type="AlphaFoldDB" id="A0A379YIE2"/>
<dbReference type="RefSeq" id="WP_115388951.1">
    <property type="nucleotide sequence ID" value="NZ_CP101489.1"/>
</dbReference>
<organism evidence="3 4">
    <name type="scientific">Shewanella algae</name>
    <dbReference type="NCBI Taxonomy" id="38313"/>
    <lineage>
        <taxon>Bacteria</taxon>
        <taxon>Pseudomonadati</taxon>
        <taxon>Pseudomonadota</taxon>
        <taxon>Gammaproteobacteria</taxon>
        <taxon>Alteromonadales</taxon>
        <taxon>Shewanellaceae</taxon>
        <taxon>Shewanella</taxon>
    </lineage>
</organism>